<protein>
    <submittedName>
        <fullName evidence="1">Uncharacterized protein</fullName>
    </submittedName>
</protein>
<dbReference type="EMBL" id="BK015347">
    <property type="protein sequence ID" value="DAE02568.1"/>
    <property type="molecule type" value="Genomic_DNA"/>
</dbReference>
<sequence>MADRNNIDEFVKLFEEKLYEKLPFSIFQHEKDDEQEYVTLKVTSTYKGTMYRYRHIMDYVEINNFYDIMHGLENLVDYVVELLYREFLDKFEEIQIKEE</sequence>
<evidence type="ECO:0000313" key="1">
    <source>
        <dbReference type="EMBL" id="DAE02568.1"/>
    </source>
</evidence>
<name>A0A8S5P7D2_9CAUD</name>
<accession>A0A8S5P7D2</accession>
<proteinExistence type="predicted"/>
<reference evidence="1" key="1">
    <citation type="journal article" date="2021" name="Proc. Natl. Acad. Sci. U.S.A.">
        <title>A Catalog of Tens of Thousands of Viruses from Human Metagenomes Reveals Hidden Associations with Chronic Diseases.</title>
        <authorList>
            <person name="Tisza M.J."/>
            <person name="Buck C.B."/>
        </authorList>
    </citation>
    <scope>NUCLEOTIDE SEQUENCE</scope>
    <source>
        <strain evidence="1">CtmYS12</strain>
    </source>
</reference>
<organism evidence="1">
    <name type="scientific">Siphoviridae sp. ctmYS12</name>
    <dbReference type="NCBI Taxonomy" id="2825652"/>
    <lineage>
        <taxon>Viruses</taxon>
        <taxon>Duplodnaviria</taxon>
        <taxon>Heunggongvirae</taxon>
        <taxon>Uroviricota</taxon>
        <taxon>Caudoviricetes</taxon>
    </lineage>
</organism>